<comment type="caution">
    <text evidence="1">The sequence shown here is derived from an EMBL/GenBank/DDBJ whole genome shotgun (WGS) entry which is preliminary data.</text>
</comment>
<dbReference type="EMBL" id="JAYGHY010000013">
    <property type="protein sequence ID" value="MEA5442095.1"/>
    <property type="molecule type" value="Genomic_DNA"/>
</dbReference>
<dbReference type="RefSeq" id="WP_323356189.1">
    <property type="nucleotide sequence ID" value="NZ_JAYGHY010000013.1"/>
</dbReference>
<accession>A0ABU5SUB9</accession>
<organism evidence="1 2">
    <name type="scientific">Cyanobium gracile UHCC 0281</name>
    <dbReference type="NCBI Taxonomy" id="3110309"/>
    <lineage>
        <taxon>Bacteria</taxon>
        <taxon>Bacillati</taxon>
        <taxon>Cyanobacteriota</taxon>
        <taxon>Cyanophyceae</taxon>
        <taxon>Synechococcales</taxon>
        <taxon>Prochlorococcaceae</taxon>
        <taxon>Cyanobium</taxon>
    </lineage>
</organism>
<evidence type="ECO:0000313" key="2">
    <source>
        <dbReference type="Proteomes" id="UP001302329"/>
    </source>
</evidence>
<name>A0ABU5SUB9_9CYAN</name>
<sequence>MVGKVLTGNGITAYGNGAYSLIDSDELSDAERDALQQLCHQRLDAFRQQRGEEVFAHR</sequence>
<reference evidence="1 2" key="1">
    <citation type="submission" date="2023-12" db="EMBL/GenBank/DDBJ databases">
        <title>Baltic Sea Cyanobacteria.</title>
        <authorList>
            <person name="Delbaje E."/>
            <person name="Fewer D.P."/>
            <person name="Shishido T.K."/>
        </authorList>
    </citation>
    <scope>NUCLEOTIDE SEQUENCE [LARGE SCALE GENOMIC DNA]</scope>
    <source>
        <strain evidence="1 2">UHCC 0281</strain>
    </source>
</reference>
<evidence type="ECO:0000313" key="1">
    <source>
        <dbReference type="EMBL" id="MEA5442095.1"/>
    </source>
</evidence>
<keyword evidence="2" id="KW-1185">Reference proteome</keyword>
<gene>
    <name evidence="1" type="ORF">VB739_05980</name>
</gene>
<proteinExistence type="predicted"/>
<protein>
    <submittedName>
        <fullName evidence="1">Uncharacterized protein</fullName>
    </submittedName>
</protein>
<dbReference type="Proteomes" id="UP001302329">
    <property type="component" value="Unassembled WGS sequence"/>
</dbReference>